<sequence length="255" mass="27012">MSRAIRHEHLRRQGRPRRPTGAWAAGAAAAGFRALARRRGGPALHPHGLTCTADLEVVADGGGPWGVRWLDSPARYAATARLSRAGGLPVRLPDGLGLAVRVQEGDALDEPVDLLLTSCGRGRLTRHLPLPRADALGGPYGSLLAYRIGDRFGLLAAVPRRTGRSAGAAHGDPESLRAALRHAPLVFDLRAQTPRGAWRTFAVLTVRTALPLGRTQSLGFDPYEHSAPGFAPGPALAAVRHAAYRGSRAGRSRST</sequence>
<comment type="caution">
    <text evidence="2">The sequence shown here is derived from an EMBL/GenBank/DDBJ whole genome shotgun (WGS) entry which is preliminary data.</text>
</comment>
<gene>
    <name evidence="2" type="ORF">E4U92_16010</name>
</gene>
<feature type="region of interest" description="Disordered" evidence="1">
    <location>
        <begin position="1"/>
        <end position="23"/>
    </location>
</feature>
<protein>
    <submittedName>
        <fullName evidence="2">Phosphodiesterase</fullName>
    </submittedName>
</protein>
<proteinExistence type="predicted"/>
<name>A0A4U5X239_STRGB</name>
<dbReference type="Proteomes" id="UP000308632">
    <property type="component" value="Unassembled WGS sequence"/>
</dbReference>
<evidence type="ECO:0000313" key="2">
    <source>
        <dbReference type="EMBL" id="TKT09077.1"/>
    </source>
</evidence>
<evidence type="ECO:0000313" key="3">
    <source>
        <dbReference type="Proteomes" id="UP000308632"/>
    </source>
</evidence>
<dbReference type="EMBL" id="SZPR01000012">
    <property type="protein sequence ID" value="TKT09077.1"/>
    <property type="molecule type" value="Genomic_DNA"/>
</dbReference>
<reference evidence="2 3" key="1">
    <citation type="submission" date="2019-04" db="EMBL/GenBank/DDBJ databases">
        <title>Streptomyces lasaliensis sp.nov., an Actinomycete isolated from soil which produces the polyether antibiotic lasalocid.</title>
        <authorList>
            <person name="Erwin G."/>
            <person name="Haber C."/>
        </authorList>
    </citation>
    <scope>NUCLEOTIDE SEQUENCE [LARGE SCALE GENOMIC DNA]</scope>
    <source>
        <strain evidence="2 3">DSM 40089</strain>
    </source>
</reference>
<feature type="compositionally biased region" description="Basic residues" evidence="1">
    <location>
        <begin position="1"/>
        <end position="18"/>
    </location>
</feature>
<evidence type="ECO:0000256" key="1">
    <source>
        <dbReference type="SAM" id="MobiDB-lite"/>
    </source>
</evidence>
<organism evidence="2 3">
    <name type="scientific">Streptomyces galbus</name>
    <dbReference type="NCBI Taxonomy" id="33898"/>
    <lineage>
        <taxon>Bacteria</taxon>
        <taxon>Bacillati</taxon>
        <taxon>Actinomycetota</taxon>
        <taxon>Actinomycetes</taxon>
        <taxon>Kitasatosporales</taxon>
        <taxon>Streptomycetaceae</taxon>
        <taxon>Streptomyces</taxon>
    </lineage>
</organism>
<dbReference type="AlphaFoldDB" id="A0A4U5X239"/>
<dbReference type="RefSeq" id="WP_137301029.1">
    <property type="nucleotide sequence ID" value="NZ_BMVD01000001.1"/>
</dbReference>
<accession>A0A4U5X239</accession>